<evidence type="ECO:0000256" key="6">
    <source>
        <dbReference type="ARBA" id="ARBA00022692"/>
    </source>
</evidence>
<dbReference type="SUPFAM" id="SSF49785">
    <property type="entry name" value="Galactose-binding domain-like"/>
    <property type="match status" value="1"/>
</dbReference>
<dbReference type="InterPro" id="IPR003342">
    <property type="entry name" value="ArnT-like_N"/>
</dbReference>
<evidence type="ECO:0008006" key="13">
    <source>
        <dbReference type="Google" id="ProtNLM"/>
    </source>
</evidence>
<proteinExistence type="inferred from homology"/>
<evidence type="ECO:0000256" key="1">
    <source>
        <dbReference type="ARBA" id="ARBA00004127"/>
    </source>
</evidence>
<feature type="transmembrane region" description="Helical" evidence="9">
    <location>
        <begin position="366"/>
        <end position="385"/>
    </location>
</feature>
<feature type="transmembrane region" description="Helical" evidence="9">
    <location>
        <begin position="521"/>
        <end position="541"/>
    </location>
</feature>
<comment type="caution">
    <text evidence="12">The sequence shown here is derived from an EMBL/GenBank/DDBJ whole genome shotgun (WGS) entry which is preliminary data.</text>
</comment>
<dbReference type="PANTHER" id="PTHR10050">
    <property type="entry name" value="DOLICHYL-PHOSPHATE-MANNOSE--PROTEIN MANNOSYLTRANSFERASE"/>
    <property type="match status" value="1"/>
</dbReference>
<dbReference type="GO" id="GO:0006493">
    <property type="term" value="P:protein O-linked glycosylation"/>
    <property type="evidence" value="ECO:0007669"/>
    <property type="project" value="InterPro"/>
</dbReference>
<protein>
    <recommendedName>
        <fullName evidence="13">Dolichyl-phosphate-mannose--protein mannosyltransferase</fullName>
    </recommendedName>
</protein>
<evidence type="ECO:0000256" key="8">
    <source>
        <dbReference type="ARBA" id="ARBA00023136"/>
    </source>
</evidence>
<feature type="transmembrane region" description="Helical" evidence="9">
    <location>
        <begin position="405"/>
        <end position="427"/>
    </location>
</feature>
<keyword evidence="4" id="KW-0328">Glycosyltransferase</keyword>
<feature type="domain" description="ArnT-like N-terminal" evidence="10">
    <location>
        <begin position="215"/>
        <end position="423"/>
    </location>
</feature>
<feature type="transmembrane region" description="Helical" evidence="9">
    <location>
        <begin position="342"/>
        <end position="360"/>
    </location>
</feature>
<keyword evidence="6 9" id="KW-0812">Transmembrane</keyword>
<comment type="similarity">
    <text evidence="3">Belongs to the glycosyltransferase 39 family.</text>
</comment>
<dbReference type="AlphaFoldDB" id="A0A644Z9J4"/>
<dbReference type="Pfam" id="PF16192">
    <property type="entry name" value="PMT_4TMC"/>
    <property type="match status" value="1"/>
</dbReference>
<evidence type="ECO:0000256" key="5">
    <source>
        <dbReference type="ARBA" id="ARBA00022679"/>
    </source>
</evidence>
<feature type="transmembrane region" description="Helical" evidence="9">
    <location>
        <begin position="547"/>
        <end position="565"/>
    </location>
</feature>
<evidence type="ECO:0000256" key="9">
    <source>
        <dbReference type="SAM" id="Phobius"/>
    </source>
</evidence>
<feature type="transmembrane region" description="Helical" evidence="9">
    <location>
        <begin position="492"/>
        <end position="514"/>
    </location>
</feature>
<keyword evidence="7 9" id="KW-1133">Transmembrane helix</keyword>
<reference evidence="12" key="1">
    <citation type="submission" date="2019-08" db="EMBL/GenBank/DDBJ databases">
        <authorList>
            <person name="Kucharzyk K."/>
            <person name="Murdoch R.W."/>
            <person name="Higgins S."/>
            <person name="Loffler F."/>
        </authorList>
    </citation>
    <scope>NUCLEOTIDE SEQUENCE</scope>
</reference>
<evidence type="ECO:0000256" key="2">
    <source>
        <dbReference type="ARBA" id="ARBA00004922"/>
    </source>
</evidence>
<evidence type="ECO:0000259" key="11">
    <source>
        <dbReference type="Pfam" id="PF16192"/>
    </source>
</evidence>
<dbReference type="Gene3D" id="2.60.120.260">
    <property type="entry name" value="Galactose-binding domain-like"/>
    <property type="match status" value="1"/>
</dbReference>
<accession>A0A644Z9J4</accession>
<evidence type="ECO:0000256" key="4">
    <source>
        <dbReference type="ARBA" id="ARBA00022676"/>
    </source>
</evidence>
<evidence type="ECO:0000259" key="10">
    <source>
        <dbReference type="Pfam" id="PF02366"/>
    </source>
</evidence>
<dbReference type="GO" id="GO:0016020">
    <property type="term" value="C:membrane"/>
    <property type="evidence" value="ECO:0007669"/>
    <property type="project" value="InterPro"/>
</dbReference>
<dbReference type="InterPro" id="IPR032421">
    <property type="entry name" value="PMT_4TMC"/>
</dbReference>
<feature type="transmembrane region" description="Helical" evidence="9">
    <location>
        <begin position="262"/>
        <end position="283"/>
    </location>
</feature>
<name>A0A644Z9J4_9ZZZZ</name>
<dbReference type="InterPro" id="IPR027005">
    <property type="entry name" value="PMT-like"/>
</dbReference>
<evidence type="ECO:0000256" key="7">
    <source>
        <dbReference type="ARBA" id="ARBA00022989"/>
    </source>
</evidence>
<dbReference type="EMBL" id="VSSQ01007029">
    <property type="protein sequence ID" value="MPM34624.1"/>
    <property type="molecule type" value="Genomic_DNA"/>
</dbReference>
<dbReference type="GO" id="GO:0000030">
    <property type="term" value="F:mannosyltransferase activity"/>
    <property type="evidence" value="ECO:0007669"/>
    <property type="project" value="InterPro"/>
</dbReference>
<keyword evidence="8 9" id="KW-0472">Membrane</keyword>
<feature type="transmembrane region" description="Helical" evidence="9">
    <location>
        <begin position="66"/>
        <end position="85"/>
    </location>
</feature>
<feature type="domain" description="Protein O-mannosyl-transferase C-terminal four TM" evidence="11">
    <location>
        <begin position="446"/>
        <end position="619"/>
    </location>
</feature>
<organism evidence="12">
    <name type="scientific">bioreactor metagenome</name>
    <dbReference type="NCBI Taxonomy" id="1076179"/>
    <lineage>
        <taxon>unclassified sequences</taxon>
        <taxon>metagenomes</taxon>
        <taxon>ecological metagenomes</taxon>
    </lineage>
</organism>
<gene>
    <name evidence="12" type="ORF">SDC9_81210</name>
</gene>
<comment type="pathway">
    <text evidence="2">Protein modification; protein glycosylation.</text>
</comment>
<dbReference type="GO" id="GO:0012505">
    <property type="term" value="C:endomembrane system"/>
    <property type="evidence" value="ECO:0007669"/>
    <property type="project" value="UniProtKB-SubCell"/>
</dbReference>
<dbReference type="InterPro" id="IPR008979">
    <property type="entry name" value="Galactose-bd-like_sf"/>
</dbReference>
<keyword evidence="5" id="KW-0808">Transferase</keyword>
<sequence>MANLAQYITPTLLFPLAVLVLIFLFFRHYRSVAGPRTGTLDWIAQRESRPRLTFDLPVHPMERRDLLPLLAVTAVYAVTAFWALGSFTNPQTFQTFTRDRTIAFTLEEEISFTRLEYYPGLSTGSYTLEYSSDGQAWDVLSLKQEYVDLFKWNSLTPESGPITARFFRLTASRGDLELGELAFRNGEALIPVAPEGGTALFDEQDLVPDESTYLNSTYFDEIYHARTAYEHLQGVYPYEISHPPLGKLIIGLGIRAFGMTPFGWRFMGTLFGVAMLPLAYIFLKNLFGKTAVACCGTILLASDFMHLTQTRIATIDTYGVFFILLMYYFMYRWLTQPPDGSFRPGCIWLLLSGLAFGLGAASKWTVIYGGGGLAVLFFLQLRLVYRDMGDHEERQLFRPWVVKTLALAVLAFVLIPAAIYCLSYLPYAQARGDDSLSNLLTVVLDNQTFMFTYHKGVSDAHPYSSRWWQWLLDLRPILYYRSEVTTNGLRSAFAAFNNPVLSWSGLFAVGVLALRSVRRRCGMALFLLVGYLAQLLPWLLISRTTFAYHYFPSSVFLVFALAYLFSELEARGDLTPWQLPVYGLTGLSVCVYALFYPFLTGVMVPVWYTTWILKWLPSWPL</sequence>
<dbReference type="Pfam" id="PF02366">
    <property type="entry name" value="PMT"/>
    <property type="match status" value="1"/>
</dbReference>
<comment type="subcellular location">
    <subcellularLocation>
        <location evidence="1">Endomembrane system</location>
        <topology evidence="1">Multi-pass membrane protein</topology>
    </subcellularLocation>
</comment>
<evidence type="ECO:0000256" key="3">
    <source>
        <dbReference type="ARBA" id="ARBA00007222"/>
    </source>
</evidence>
<feature type="transmembrane region" description="Helical" evidence="9">
    <location>
        <begin position="6"/>
        <end position="26"/>
    </location>
</feature>
<feature type="transmembrane region" description="Helical" evidence="9">
    <location>
        <begin position="312"/>
        <end position="330"/>
    </location>
</feature>
<evidence type="ECO:0000313" key="12">
    <source>
        <dbReference type="EMBL" id="MPM34624.1"/>
    </source>
</evidence>